<dbReference type="Pfam" id="PF03167">
    <property type="entry name" value="UDG"/>
    <property type="match status" value="1"/>
</dbReference>
<dbReference type="GO" id="GO:0004844">
    <property type="term" value="F:uracil DNA N-glycosylase activity"/>
    <property type="evidence" value="ECO:0007669"/>
    <property type="project" value="TreeGrafter"/>
</dbReference>
<comment type="caution">
    <text evidence="6">The sequence shown here is derived from an EMBL/GenBank/DDBJ whole genome shotgun (WGS) entry which is preliminary data.</text>
</comment>
<name>A0A2B7WIN3_POLH7</name>
<dbReference type="CDD" id="cd10028">
    <property type="entry name" value="UDG-F2_TDG_MUG"/>
    <property type="match status" value="1"/>
</dbReference>
<feature type="region of interest" description="Disordered" evidence="4">
    <location>
        <begin position="26"/>
        <end position="130"/>
    </location>
</feature>
<dbReference type="GO" id="GO:0006285">
    <property type="term" value="P:base-excision repair, AP site formation"/>
    <property type="evidence" value="ECO:0007669"/>
    <property type="project" value="InterPro"/>
</dbReference>
<dbReference type="OrthoDB" id="565731at2759"/>
<feature type="compositionally biased region" description="Low complexity" evidence="4">
    <location>
        <begin position="110"/>
        <end position="125"/>
    </location>
</feature>
<dbReference type="Proteomes" id="UP000224634">
    <property type="component" value="Unassembled WGS sequence"/>
</dbReference>
<keyword evidence="1" id="KW-0227">DNA damage</keyword>
<evidence type="ECO:0000259" key="5">
    <source>
        <dbReference type="Pfam" id="PF03167"/>
    </source>
</evidence>
<dbReference type="GO" id="GO:0008263">
    <property type="term" value="F:pyrimidine-specific mismatch base pair DNA N-glycosylase activity"/>
    <property type="evidence" value="ECO:0007669"/>
    <property type="project" value="TreeGrafter"/>
</dbReference>
<evidence type="ECO:0000313" key="6">
    <source>
        <dbReference type="EMBL" id="PGG96381.1"/>
    </source>
</evidence>
<dbReference type="InterPro" id="IPR036895">
    <property type="entry name" value="Uracil-DNA_glycosylase-like_sf"/>
</dbReference>
<dbReference type="InterPro" id="IPR005122">
    <property type="entry name" value="Uracil-DNA_glycosylase-like"/>
</dbReference>
<protein>
    <recommendedName>
        <fullName evidence="5">Uracil-DNA glycosylase-like domain-containing protein</fullName>
    </recommendedName>
</protein>
<proteinExistence type="predicted"/>
<evidence type="ECO:0000313" key="7">
    <source>
        <dbReference type="Proteomes" id="UP000224634"/>
    </source>
</evidence>
<dbReference type="PANTHER" id="PTHR12159:SF9">
    <property type="entry name" value="G_T MISMATCH-SPECIFIC THYMINE DNA GLYCOSYLASE"/>
    <property type="match status" value="1"/>
</dbReference>
<keyword evidence="7" id="KW-1185">Reference proteome</keyword>
<keyword evidence="2" id="KW-0378">Hydrolase</keyword>
<dbReference type="EMBL" id="PDNA01000364">
    <property type="protein sequence ID" value="PGG96381.1"/>
    <property type="molecule type" value="Genomic_DNA"/>
</dbReference>
<dbReference type="FunFam" id="3.40.470.10:FF:000010">
    <property type="entry name" value="G/U mismatch-specific DNA glycosylase"/>
    <property type="match status" value="1"/>
</dbReference>
<feature type="domain" description="Uracil-DNA glycosylase-like" evidence="5">
    <location>
        <begin position="135"/>
        <end position="307"/>
    </location>
</feature>
<evidence type="ECO:0000256" key="1">
    <source>
        <dbReference type="ARBA" id="ARBA00022763"/>
    </source>
</evidence>
<dbReference type="Gene3D" id="3.40.470.10">
    <property type="entry name" value="Uracil-DNA glycosylase-like domain"/>
    <property type="match status" value="1"/>
</dbReference>
<sequence>MPLTDDADALPPSSFKGSLDAYVYESPTKNNASTTATSTTTNSVITRSTRSSLKRKLEEAETSITSTSSTLSITRSTRSRSRASISATPSPTKLKPTPSPRSGRGRGRSTENGDTTSSTTTPLSTGPACNLRDTVPQNLTLLLIGVNPGIMTGQTGHVYAHPSNLYWKLLYSSGITSRRHPPSDTYRLPQLYNIGNTNIVSRPTRDASQLSRAEMEAGVPVLEGKIAQNKPEAVCIVGKSIWETIWRVKRGKKMGKGEFRYGWQDEGDNMGRVEGGWGGARVFVATTTSGLAAGMSMAEKEAVWKELGEWVSQRRKEIGFVGTAVEETETTVESQTEVVVVSG</sequence>
<dbReference type="InterPro" id="IPR015637">
    <property type="entry name" value="MUG/TDG"/>
</dbReference>
<reference evidence="6 7" key="1">
    <citation type="submission" date="2017-10" db="EMBL/GenBank/DDBJ databases">
        <title>Comparative genomics in systemic dimorphic fungi from Ajellomycetaceae.</title>
        <authorList>
            <person name="Munoz J.F."/>
            <person name="Mcewen J.G."/>
            <person name="Clay O.K."/>
            <person name="Cuomo C.A."/>
        </authorList>
    </citation>
    <scope>NUCLEOTIDE SEQUENCE [LARGE SCALE GENOMIC DNA]</scope>
    <source>
        <strain evidence="6 7">UAMH7299</strain>
    </source>
</reference>
<evidence type="ECO:0000256" key="3">
    <source>
        <dbReference type="ARBA" id="ARBA00023204"/>
    </source>
</evidence>
<dbReference type="PANTHER" id="PTHR12159">
    <property type="entry name" value="G/T AND G/U MISMATCH-SPECIFIC DNA GLYCOSYLASE"/>
    <property type="match status" value="1"/>
</dbReference>
<evidence type="ECO:0000256" key="2">
    <source>
        <dbReference type="ARBA" id="ARBA00022801"/>
    </source>
</evidence>
<feature type="compositionally biased region" description="Low complexity" evidence="4">
    <location>
        <begin position="62"/>
        <end position="102"/>
    </location>
</feature>
<dbReference type="STRING" id="1447883.A0A2B7WIN3"/>
<evidence type="ECO:0000256" key="4">
    <source>
        <dbReference type="SAM" id="MobiDB-lite"/>
    </source>
</evidence>
<feature type="compositionally biased region" description="Low complexity" evidence="4">
    <location>
        <begin position="26"/>
        <end position="51"/>
    </location>
</feature>
<dbReference type="AlphaFoldDB" id="A0A2B7WIN3"/>
<dbReference type="SUPFAM" id="SSF52141">
    <property type="entry name" value="Uracil-DNA glycosylase-like"/>
    <property type="match status" value="1"/>
</dbReference>
<keyword evidence="3" id="KW-0234">DNA repair</keyword>
<organism evidence="6 7">
    <name type="scientific">Polytolypa hystricis (strain UAMH7299)</name>
    <dbReference type="NCBI Taxonomy" id="1447883"/>
    <lineage>
        <taxon>Eukaryota</taxon>
        <taxon>Fungi</taxon>
        <taxon>Dikarya</taxon>
        <taxon>Ascomycota</taxon>
        <taxon>Pezizomycotina</taxon>
        <taxon>Eurotiomycetes</taxon>
        <taxon>Eurotiomycetidae</taxon>
        <taxon>Onygenales</taxon>
        <taxon>Onygenales incertae sedis</taxon>
        <taxon>Polytolypa</taxon>
    </lineage>
</organism>
<accession>A0A2B7WIN3</accession>
<gene>
    <name evidence="6" type="ORF">AJ80_09836</name>
</gene>